<comment type="subcellular location">
    <subcellularLocation>
        <location evidence="7">Mitochondrion inner membrane</location>
        <topology evidence="7">Single-pass membrane protein</topology>
    </subcellularLocation>
</comment>
<evidence type="ECO:0000256" key="7">
    <source>
        <dbReference type="RuleBase" id="RU363000"/>
    </source>
</evidence>
<keyword evidence="5 7" id="KW-0496">Mitochondrion</keyword>
<proteinExistence type="inferred from homology"/>
<evidence type="ECO:0000313" key="10">
    <source>
        <dbReference type="EMBL" id="CAK1541137.1"/>
    </source>
</evidence>
<keyword evidence="2 7" id="KW-0812">Transmembrane</keyword>
<organism evidence="10 11">
    <name type="scientific">Leptosia nina</name>
    <dbReference type="NCBI Taxonomy" id="320188"/>
    <lineage>
        <taxon>Eukaryota</taxon>
        <taxon>Metazoa</taxon>
        <taxon>Ecdysozoa</taxon>
        <taxon>Arthropoda</taxon>
        <taxon>Hexapoda</taxon>
        <taxon>Insecta</taxon>
        <taxon>Pterygota</taxon>
        <taxon>Neoptera</taxon>
        <taxon>Endopterygota</taxon>
        <taxon>Lepidoptera</taxon>
        <taxon>Glossata</taxon>
        <taxon>Ditrysia</taxon>
        <taxon>Papilionoidea</taxon>
        <taxon>Pieridae</taxon>
        <taxon>Pierinae</taxon>
        <taxon>Leptosia</taxon>
    </lineage>
</organism>
<dbReference type="InterPro" id="IPR019133">
    <property type="entry name" value="MIC60"/>
</dbReference>
<evidence type="ECO:0000313" key="11">
    <source>
        <dbReference type="Proteomes" id="UP001497472"/>
    </source>
</evidence>
<accession>A0AAV1IV98</accession>
<feature type="compositionally biased region" description="Pro residues" evidence="9">
    <location>
        <begin position="41"/>
        <end position="50"/>
    </location>
</feature>
<evidence type="ECO:0000256" key="2">
    <source>
        <dbReference type="ARBA" id="ARBA00022692"/>
    </source>
</evidence>
<keyword evidence="6" id="KW-0472">Membrane</keyword>
<gene>
    <name evidence="10" type="ORF">LNINA_LOCUS1147</name>
</gene>
<evidence type="ECO:0000256" key="6">
    <source>
        <dbReference type="ARBA" id="ARBA00023136"/>
    </source>
</evidence>
<feature type="region of interest" description="Disordered" evidence="9">
    <location>
        <begin position="34"/>
        <end position="53"/>
    </location>
</feature>
<dbReference type="PANTHER" id="PTHR15415:SF7">
    <property type="entry name" value="MICOS COMPLEX SUBUNIT MIC60"/>
    <property type="match status" value="1"/>
</dbReference>
<keyword evidence="8" id="KW-0175">Coiled coil</keyword>
<evidence type="ECO:0000256" key="9">
    <source>
        <dbReference type="SAM" id="MobiDB-lite"/>
    </source>
</evidence>
<keyword evidence="11" id="KW-1185">Reference proteome</keyword>
<evidence type="ECO:0000256" key="3">
    <source>
        <dbReference type="ARBA" id="ARBA00022792"/>
    </source>
</evidence>
<evidence type="ECO:0000256" key="8">
    <source>
        <dbReference type="SAM" id="Coils"/>
    </source>
</evidence>
<evidence type="ECO:0000256" key="4">
    <source>
        <dbReference type="ARBA" id="ARBA00022989"/>
    </source>
</evidence>
<evidence type="ECO:0000256" key="1">
    <source>
        <dbReference type="ARBA" id="ARBA00010877"/>
    </source>
</evidence>
<dbReference type="GO" id="GO:0061617">
    <property type="term" value="C:MICOS complex"/>
    <property type="evidence" value="ECO:0007669"/>
    <property type="project" value="TreeGrafter"/>
</dbReference>
<dbReference type="PANTHER" id="PTHR15415">
    <property type="entry name" value="MITOFILIN"/>
    <property type="match status" value="1"/>
</dbReference>
<reference evidence="10 11" key="1">
    <citation type="submission" date="2023-11" db="EMBL/GenBank/DDBJ databases">
        <authorList>
            <person name="Okamura Y."/>
        </authorList>
    </citation>
    <scope>NUCLEOTIDE SEQUENCE [LARGE SCALE GENOMIC DNA]</scope>
</reference>
<comment type="similarity">
    <text evidence="1 7">Belongs to the MICOS complex subunit Mic60 family.</text>
</comment>
<dbReference type="AlphaFoldDB" id="A0AAV1IV98"/>
<protein>
    <recommendedName>
        <fullName evidence="7">MICOS complex subunit MIC60</fullName>
    </recommendedName>
    <alternativeName>
        <fullName evidence="7">Mitofilin</fullName>
    </alternativeName>
</protein>
<evidence type="ECO:0000256" key="5">
    <source>
        <dbReference type="ARBA" id="ARBA00023128"/>
    </source>
</evidence>
<dbReference type="Pfam" id="PF09731">
    <property type="entry name" value="Mitofilin"/>
    <property type="match status" value="2"/>
</dbReference>
<comment type="caution">
    <text evidence="10">The sequence shown here is derived from an EMBL/GenBank/DDBJ whole genome shotgun (WGS) entry which is preliminary data.</text>
</comment>
<dbReference type="Proteomes" id="UP001497472">
    <property type="component" value="Unassembled WGS sequence"/>
</dbReference>
<comment type="function">
    <text evidence="7">Component of the MICOS complex, a large protein complex of the mitochondrial inner membrane that plays crucial roles in the maintenance of crista junctions, inner membrane architecture, and formation of contact sites to the outer membrane.</text>
</comment>
<keyword evidence="4" id="KW-1133">Transmembrane helix</keyword>
<name>A0AAV1IV98_9NEOP</name>
<dbReference type="EMBL" id="CAVLEF010000002">
    <property type="protein sequence ID" value="CAK1541137.1"/>
    <property type="molecule type" value="Genomic_DNA"/>
</dbReference>
<keyword evidence="3 7" id="KW-0999">Mitochondrion inner membrane</keyword>
<comment type="subunit">
    <text evidence="7">Component of the mitochondrial contact site and cristae organizing system (MICOS) complex.</text>
</comment>
<dbReference type="GO" id="GO:0042407">
    <property type="term" value="P:cristae formation"/>
    <property type="evidence" value="ECO:0007669"/>
    <property type="project" value="TreeGrafter"/>
</dbReference>
<feature type="coiled-coil region" evidence="8">
    <location>
        <begin position="407"/>
        <end position="442"/>
    </location>
</feature>
<sequence length="676" mass="77167">MFRITGQLLTIRSLLRRQPIDIQLAHLSRLQKYKPQERETCPPPPLPPPPKPKDDSAFWGTLAVIFAAAGFAVIAQRSPELRDWLTIHAPWFDDFIAVMYEENMTYSEFAEKCVDDVKGFVAKIRQQDDKPKNCSLDGKPIITVPQKHEIEAKTDDGVCEVIPPPVITKDICEIEECVKELAETALNNYFTAREACAYYNKLVEESMQNFTIPTVRKLHGAMAERMSLVKESVENAAEAVADFNDLIQYFECGVKAPPENLANTRGLITDYQKKLKASLIQYEWEHDKSMAMDVHWQKVETVVDKYTVENQTLYPEINYEKDVLQLQNDPDFLLYHTLRYAQKLREELEDSVVGMTDRVNRGIETLPEDKARDAQLQALYKQKKYELDKEFQKRYSDQIANNDKILKDSLKKQLDRHQDTLKRRLDEKEKEATIKLDKMVAEKVAFEKNIFARQLGEMAAKLKIVENKLNAHLKAERETRRSQELWVAGAALLAATKKGTPHVNVNKELKAIEKASGDGDKLVETVLKAIPGSVKEKGIVPESVLRARYQTVDFMFKNLLLENDCTDFHCVIFYDREGGLLGVFIFVQISGIPQEEFEKPPKEPFKDLDTYDLLQRARFWIERGNLAAAIRYVSALEGASRAAAATWTEDARAHLETRQAAEAVLAHAAALGLQYI</sequence>